<organism evidence="2 3">
    <name type="scientific">Penicillium frequentans</name>
    <dbReference type="NCBI Taxonomy" id="3151616"/>
    <lineage>
        <taxon>Eukaryota</taxon>
        <taxon>Fungi</taxon>
        <taxon>Dikarya</taxon>
        <taxon>Ascomycota</taxon>
        <taxon>Pezizomycotina</taxon>
        <taxon>Eurotiomycetes</taxon>
        <taxon>Eurotiomycetidae</taxon>
        <taxon>Eurotiales</taxon>
        <taxon>Aspergillaceae</taxon>
        <taxon>Penicillium</taxon>
    </lineage>
</organism>
<evidence type="ECO:0000313" key="2">
    <source>
        <dbReference type="EMBL" id="KAJ5524962.1"/>
    </source>
</evidence>
<dbReference type="GO" id="GO:0072330">
    <property type="term" value="P:monocarboxylic acid biosynthetic process"/>
    <property type="evidence" value="ECO:0007669"/>
    <property type="project" value="UniProtKB-ARBA"/>
</dbReference>
<dbReference type="Gene3D" id="3.40.50.1820">
    <property type="entry name" value="alpha/beta hydrolase"/>
    <property type="match status" value="1"/>
</dbReference>
<dbReference type="EMBL" id="JAQIZZ010000008">
    <property type="protein sequence ID" value="KAJ5524962.1"/>
    <property type="molecule type" value="Genomic_DNA"/>
</dbReference>
<gene>
    <name evidence="2" type="ORF">N7494_011612</name>
</gene>
<comment type="caution">
    <text evidence="2">The sequence shown here is derived from an EMBL/GenBank/DDBJ whole genome shotgun (WGS) entry which is preliminary data.</text>
</comment>
<dbReference type="AlphaFoldDB" id="A0AAD6GAB0"/>
<proteinExistence type="predicted"/>
<dbReference type="Proteomes" id="UP001220324">
    <property type="component" value="Unassembled WGS sequence"/>
</dbReference>
<evidence type="ECO:0000259" key="1">
    <source>
        <dbReference type="Pfam" id="PF12697"/>
    </source>
</evidence>
<sequence>MASGSLLQDPSLQARLHQSITLIDGRTLGFAEFGSTSENATPLFAFHGLPGSRFESASFHHAAREVNVRVIGIDRPGLGLSSPQPNRKLMDWPADTRELANRLDLAQYYVLGVSAGGPYALACAHVLPKSDLLGVGVVSGMGPWQLGTGGATLDLRLLLNCLAYAPWLARFMLNTIFGEMVKGSDPVKMREVVIGATKRMKPADRDFCETPESLDLLQASLRESFRHGVDATVDEGRVLTSDWGFELDQIHLKNIRLWYGTEDYNTPVTLGRYMAERMPHAILKEYTGDSHFTIHRRATEILRDLVAPR</sequence>
<reference evidence="2 3" key="1">
    <citation type="journal article" date="2023" name="IMA Fungus">
        <title>Comparative genomic study of the Penicillium genus elucidates a diverse pangenome and 15 lateral gene transfer events.</title>
        <authorList>
            <person name="Petersen C."/>
            <person name="Sorensen T."/>
            <person name="Nielsen M.R."/>
            <person name="Sondergaard T.E."/>
            <person name="Sorensen J.L."/>
            <person name="Fitzpatrick D.A."/>
            <person name="Frisvad J.C."/>
            <person name="Nielsen K.L."/>
        </authorList>
    </citation>
    <scope>NUCLEOTIDE SEQUENCE [LARGE SCALE GENOMIC DNA]</scope>
    <source>
        <strain evidence="2 3">IBT 35679</strain>
    </source>
</reference>
<feature type="domain" description="AB hydrolase-1" evidence="1">
    <location>
        <begin position="47"/>
        <end position="298"/>
    </location>
</feature>
<dbReference type="InterPro" id="IPR000073">
    <property type="entry name" value="AB_hydrolase_1"/>
</dbReference>
<dbReference type="PANTHER" id="PTHR45763">
    <property type="entry name" value="HYDROLASE, ALPHA/BETA FOLD FAMILY PROTEIN, EXPRESSED-RELATED"/>
    <property type="match status" value="1"/>
</dbReference>
<protein>
    <recommendedName>
        <fullName evidence="1">AB hydrolase-1 domain-containing protein</fullName>
    </recommendedName>
</protein>
<dbReference type="Pfam" id="PF12697">
    <property type="entry name" value="Abhydrolase_6"/>
    <property type="match status" value="1"/>
</dbReference>
<dbReference type="PANTHER" id="PTHR45763:SF46">
    <property type="entry name" value="AB HYDROLASE-1 DOMAIN-CONTAINING PROTEIN"/>
    <property type="match status" value="1"/>
</dbReference>
<name>A0AAD6GAB0_9EURO</name>
<dbReference type="SUPFAM" id="SSF53474">
    <property type="entry name" value="alpha/beta-Hydrolases"/>
    <property type="match status" value="1"/>
</dbReference>
<dbReference type="InterPro" id="IPR029058">
    <property type="entry name" value="AB_hydrolase_fold"/>
</dbReference>
<evidence type="ECO:0000313" key="3">
    <source>
        <dbReference type="Proteomes" id="UP001220324"/>
    </source>
</evidence>
<dbReference type="GO" id="GO:0017000">
    <property type="term" value="P:antibiotic biosynthetic process"/>
    <property type="evidence" value="ECO:0007669"/>
    <property type="project" value="UniProtKB-ARBA"/>
</dbReference>
<accession>A0AAD6GAB0</accession>
<keyword evidence="3" id="KW-1185">Reference proteome</keyword>